<evidence type="ECO:0000313" key="2">
    <source>
        <dbReference type="EMBL" id="XCJ16963.1"/>
    </source>
</evidence>
<dbReference type="EMBL" id="CP159510">
    <property type="protein sequence ID" value="XCJ16963.1"/>
    <property type="molecule type" value="Genomic_DNA"/>
</dbReference>
<dbReference type="CDD" id="cd17910">
    <property type="entry name" value="CheC_ClassII"/>
    <property type="match status" value="1"/>
</dbReference>
<gene>
    <name evidence="2" type="ORF">ABNN70_15380</name>
</gene>
<dbReference type="SUPFAM" id="SSF103039">
    <property type="entry name" value="CheC-like"/>
    <property type="match status" value="1"/>
</dbReference>
<proteinExistence type="predicted"/>
<dbReference type="InterPro" id="IPR028976">
    <property type="entry name" value="CheC-like_sf"/>
</dbReference>
<dbReference type="GO" id="GO:0006935">
    <property type="term" value="P:chemotaxis"/>
    <property type="evidence" value="ECO:0007669"/>
    <property type="project" value="UniProtKB-KW"/>
</dbReference>
<protein>
    <submittedName>
        <fullName evidence="2">Chemotaxis protein CheC</fullName>
    </submittedName>
</protein>
<keyword evidence="1" id="KW-0145">Chemotaxis</keyword>
<accession>A0AAU8IFK0</accession>
<evidence type="ECO:0000256" key="1">
    <source>
        <dbReference type="ARBA" id="ARBA00022500"/>
    </source>
</evidence>
<reference evidence="2" key="1">
    <citation type="submission" date="2024-06" db="EMBL/GenBank/DDBJ databases">
        <authorList>
            <person name="Fan A."/>
            <person name="Zhang F.Y."/>
            <person name="Zhang L."/>
        </authorList>
    </citation>
    <scope>NUCLEOTIDE SEQUENCE</scope>
    <source>
        <strain evidence="2">Y61</strain>
    </source>
</reference>
<name>A0AAU8IFK0_9BACL</name>
<dbReference type="Gene3D" id="3.40.1550.10">
    <property type="entry name" value="CheC-like"/>
    <property type="match status" value="1"/>
</dbReference>
<sequence length="208" mass="23308">MTGKSYRDDILRELFNIGVGQAAATLSDIIEKKIVLDVPDVKVLNTGRGKVELDRFLKNVAQGAVMVSTISFDRQLEGQVSLIFPATKMHRFIDLCLHENRDETDSLSFTDIDFDTIKEIGNIILNAIIGQLSNTVGIPVEYTLPDVNLLDTARADLFVSDADYRLVLMMYITFNIEGTEIEGAIVMNMTLRSLDEILTTIERIYDGR</sequence>
<dbReference type="AlphaFoldDB" id="A0AAU8IFK0"/>
<organism evidence="2">
    <name type="scientific">Sporolactobacillus sp. Y61</name>
    <dbReference type="NCBI Taxonomy" id="3160863"/>
    <lineage>
        <taxon>Bacteria</taxon>
        <taxon>Bacillati</taxon>
        <taxon>Bacillota</taxon>
        <taxon>Bacilli</taxon>
        <taxon>Bacillales</taxon>
        <taxon>Sporolactobacillaceae</taxon>
        <taxon>Sporolactobacillus</taxon>
    </lineage>
</organism>
<dbReference type="RefSeq" id="WP_353948300.1">
    <property type="nucleotide sequence ID" value="NZ_CP159510.1"/>
</dbReference>